<proteinExistence type="predicted"/>
<evidence type="ECO:0000313" key="1">
    <source>
        <dbReference type="EMBL" id="VDL66168.1"/>
    </source>
</evidence>
<dbReference type="GO" id="GO:1902884">
    <property type="term" value="P:positive regulation of response to oxidative stress"/>
    <property type="evidence" value="ECO:0007669"/>
    <property type="project" value="InterPro"/>
</dbReference>
<dbReference type="PANTHER" id="PTHR22900">
    <property type="entry name" value="PROTEIN CBG14245-RELATED"/>
    <property type="match status" value="1"/>
</dbReference>
<dbReference type="GO" id="GO:0050650">
    <property type="term" value="P:chondroitin sulfate proteoglycan biosynthetic process"/>
    <property type="evidence" value="ECO:0007669"/>
    <property type="project" value="InterPro"/>
</dbReference>
<dbReference type="InterPro" id="IPR005331">
    <property type="entry name" value="Sulfotransferase"/>
</dbReference>
<name>A0A0N4XJ76_NIPBR</name>
<sequence>MAAPPWFVKSQSQVYIAMFYFVFSVYFREETNDKTCGATLAYWNRTTEVLKSEESRQYLQKRNHMGLLKPFVRFREAFLIAPKYSLATCQIEKTMSTFRAGLFCYLNKKEDFIAAGRQISTENWFNT</sequence>
<reference evidence="1 2" key="2">
    <citation type="submission" date="2018-11" db="EMBL/GenBank/DDBJ databases">
        <authorList>
            <consortium name="Pathogen Informatics"/>
        </authorList>
    </citation>
    <scope>NUCLEOTIDE SEQUENCE [LARGE SCALE GENOMIC DNA]</scope>
</reference>
<dbReference type="InterPro" id="IPR007669">
    <property type="entry name" value="Chst-1-like"/>
</dbReference>
<gene>
    <name evidence="1" type="ORF">NBR_LOCUS2579</name>
</gene>
<dbReference type="WBParaSite" id="NBR_0000257801-mRNA-1">
    <property type="protein sequence ID" value="NBR_0000257801-mRNA-1"/>
    <property type="gene ID" value="NBR_0000257801"/>
</dbReference>
<evidence type="ECO:0000313" key="2">
    <source>
        <dbReference type="Proteomes" id="UP000271162"/>
    </source>
</evidence>
<protein>
    <submittedName>
        <fullName evidence="3">Secreted protein</fullName>
    </submittedName>
</protein>
<accession>A0A0N4XJ76</accession>
<organism evidence="3">
    <name type="scientific">Nippostrongylus brasiliensis</name>
    <name type="common">Rat hookworm</name>
    <dbReference type="NCBI Taxonomy" id="27835"/>
    <lineage>
        <taxon>Eukaryota</taxon>
        <taxon>Metazoa</taxon>
        <taxon>Ecdysozoa</taxon>
        <taxon>Nematoda</taxon>
        <taxon>Chromadorea</taxon>
        <taxon>Rhabditida</taxon>
        <taxon>Rhabditina</taxon>
        <taxon>Rhabditomorpha</taxon>
        <taxon>Strongyloidea</taxon>
        <taxon>Heligmosomidae</taxon>
        <taxon>Nippostrongylus</taxon>
    </lineage>
</organism>
<reference evidence="3" key="1">
    <citation type="submission" date="2017-02" db="UniProtKB">
        <authorList>
            <consortium name="WormBaseParasite"/>
        </authorList>
    </citation>
    <scope>IDENTIFICATION</scope>
</reference>
<dbReference type="Pfam" id="PF03567">
    <property type="entry name" value="Sulfotransfer_2"/>
    <property type="match status" value="1"/>
</dbReference>
<dbReference type="AlphaFoldDB" id="A0A0N4XJ76"/>
<dbReference type="PANTHER" id="PTHR22900:SF5">
    <property type="entry name" value="PROTEIN CBG14245"/>
    <property type="match status" value="1"/>
</dbReference>
<dbReference type="EMBL" id="UYSL01003056">
    <property type="protein sequence ID" value="VDL66168.1"/>
    <property type="molecule type" value="Genomic_DNA"/>
</dbReference>
<evidence type="ECO:0000313" key="3">
    <source>
        <dbReference type="WBParaSite" id="NBR_0000257801-mRNA-1"/>
    </source>
</evidence>
<dbReference type="GO" id="GO:0047756">
    <property type="term" value="F:chondroitin 4-sulfotransferase activity"/>
    <property type="evidence" value="ECO:0007669"/>
    <property type="project" value="InterPro"/>
</dbReference>
<dbReference type="GO" id="GO:0016020">
    <property type="term" value="C:membrane"/>
    <property type="evidence" value="ECO:0007669"/>
    <property type="project" value="InterPro"/>
</dbReference>
<keyword evidence="2" id="KW-1185">Reference proteome</keyword>
<dbReference type="Proteomes" id="UP000271162">
    <property type="component" value="Unassembled WGS sequence"/>
</dbReference>